<evidence type="ECO:0000256" key="1">
    <source>
        <dbReference type="SAM" id="MobiDB-lite"/>
    </source>
</evidence>
<evidence type="ECO:0000313" key="4">
    <source>
        <dbReference type="Proteomes" id="UP001160148"/>
    </source>
</evidence>
<sequence>QPPAESSHEPSDAESMGLVDLFDLQPADHVYREIPLPPADPSTSVDLVLVPDNVVEVPEVPPPSDDRTTRDETANRSHGEFRPGRTGTGYRRQGPRCRRRKPGDGSRGRPRCQI</sequence>
<evidence type="ECO:0000313" key="3">
    <source>
        <dbReference type="EMBL" id="CAI6376382.1"/>
    </source>
</evidence>
<feature type="region of interest" description="Disordered" evidence="1">
    <location>
        <begin position="54"/>
        <end position="114"/>
    </location>
</feature>
<dbReference type="EMBL" id="CARXXK010001473">
    <property type="protein sequence ID" value="CAI6376364.1"/>
    <property type="molecule type" value="Genomic_DNA"/>
</dbReference>
<protein>
    <submittedName>
        <fullName evidence="3">Uncharacterized protein</fullName>
    </submittedName>
</protein>
<organism evidence="3 4">
    <name type="scientific">Macrosiphum euphorbiae</name>
    <name type="common">potato aphid</name>
    <dbReference type="NCBI Taxonomy" id="13131"/>
    <lineage>
        <taxon>Eukaryota</taxon>
        <taxon>Metazoa</taxon>
        <taxon>Ecdysozoa</taxon>
        <taxon>Arthropoda</taxon>
        <taxon>Hexapoda</taxon>
        <taxon>Insecta</taxon>
        <taxon>Pterygota</taxon>
        <taxon>Neoptera</taxon>
        <taxon>Paraneoptera</taxon>
        <taxon>Hemiptera</taxon>
        <taxon>Sternorrhyncha</taxon>
        <taxon>Aphidomorpha</taxon>
        <taxon>Aphidoidea</taxon>
        <taxon>Aphididae</taxon>
        <taxon>Macrosiphini</taxon>
        <taxon>Macrosiphum</taxon>
    </lineage>
</organism>
<feature type="compositionally biased region" description="Basic and acidic residues" evidence="1">
    <location>
        <begin position="64"/>
        <end position="83"/>
    </location>
</feature>
<dbReference type="AlphaFoldDB" id="A0AAV0Y8A8"/>
<reference evidence="3 4" key="1">
    <citation type="submission" date="2023-01" db="EMBL/GenBank/DDBJ databases">
        <authorList>
            <person name="Whitehead M."/>
        </authorList>
    </citation>
    <scope>NUCLEOTIDE SEQUENCE [LARGE SCALE GENOMIC DNA]</scope>
</reference>
<feature type="non-terminal residue" evidence="3">
    <location>
        <position position="1"/>
    </location>
</feature>
<dbReference type="EMBL" id="CARXXK010001473">
    <property type="protein sequence ID" value="CAI6376382.1"/>
    <property type="molecule type" value="Genomic_DNA"/>
</dbReference>
<evidence type="ECO:0000313" key="2">
    <source>
        <dbReference type="EMBL" id="CAI6376364.1"/>
    </source>
</evidence>
<name>A0AAV0Y8A8_9HEMI</name>
<accession>A0AAV0Y8A8</accession>
<comment type="caution">
    <text evidence="3">The sequence shown here is derived from an EMBL/GenBank/DDBJ whole genome shotgun (WGS) entry which is preliminary data.</text>
</comment>
<gene>
    <name evidence="2" type="ORF">MEUPH1_LOCUS29738</name>
    <name evidence="3" type="ORF">MEUPH1_LOCUS29755</name>
</gene>
<keyword evidence="4" id="KW-1185">Reference proteome</keyword>
<proteinExistence type="predicted"/>
<dbReference type="Proteomes" id="UP001160148">
    <property type="component" value="Unassembled WGS sequence"/>
</dbReference>